<feature type="compositionally biased region" description="Low complexity" evidence="1">
    <location>
        <begin position="139"/>
        <end position="162"/>
    </location>
</feature>
<evidence type="ECO:0000256" key="1">
    <source>
        <dbReference type="SAM" id="MobiDB-lite"/>
    </source>
</evidence>
<dbReference type="GeneID" id="113522617"/>
<organism evidence="2 3">
    <name type="scientific">Galleria mellonella</name>
    <name type="common">Greater wax moth</name>
    <dbReference type="NCBI Taxonomy" id="7137"/>
    <lineage>
        <taxon>Eukaryota</taxon>
        <taxon>Metazoa</taxon>
        <taxon>Ecdysozoa</taxon>
        <taxon>Arthropoda</taxon>
        <taxon>Hexapoda</taxon>
        <taxon>Insecta</taxon>
        <taxon>Pterygota</taxon>
        <taxon>Neoptera</taxon>
        <taxon>Endopterygota</taxon>
        <taxon>Lepidoptera</taxon>
        <taxon>Glossata</taxon>
        <taxon>Ditrysia</taxon>
        <taxon>Pyraloidea</taxon>
        <taxon>Pyralidae</taxon>
        <taxon>Galleriinae</taxon>
        <taxon>Galleria</taxon>
    </lineage>
</organism>
<protein>
    <submittedName>
        <fullName evidence="3">Serine/arginine repetitive matrix protein 2-like</fullName>
    </submittedName>
</protein>
<keyword evidence="2" id="KW-1185">Reference proteome</keyword>
<feature type="compositionally biased region" description="Polar residues" evidence="1">
    <location>
        <begin position="1"/>
        <end position="19"/>
    </location>
</feature>
<feature type="compositionally biased region" description="Basic residues" evidence="1">
    <location>
        <begin position="72"/>
        <end position="85"/>
    </location>
</feature>
<proteinExistence type="predicted"/>
<evidence type="ECO:0000313" key="3">
    <source>
        <dbReference type="RefSeq" id="XP_026764165.1"/>
    </source>
</evidence>
<dbReference type="Proteomes" id="UP001652740">
    <property type="component" value="Unplaced"/>
</dbReference>
<gene>
    <name evidence="3" type="primary">LOC113522617</name>
</gene>
<dbReference type="InParanoid" id="A0A6J1X3P2"/>
<feature type="region of interest" description="Disordered" evidence="1">
    <location>
        <begin position="1"/>
        <end position="164"/>
    </location>
</feature>
<feature type="compositionally biased region" description="Basic residues" evidence="1">
    <location>
        <begin position="95"/>
        <end position="115"/>
    </location>
</feature>
<dbReference type="RefSeq" id="XP_026764165.1">
    <property type="nucleotide sequence ID" value="XM_026908364.3"/>
</dbReference>
<dbReference type="AlphaFoldDB" id="A0A6J1X3P2"/>
<dbReference type="KEGG" id="gmw:113522617"/>
<dbReference type="OrthoDB" id="6375466at2759"/>
<feature type="compositionally biased region" description="Basic residues" evidence="1">
    <location>
        <begin position="318"/>
        <end position="336"/>
    </location>
</feature>
<feature type="region of interest" description="Disordered" evidence="1">
    <location>
        <begin position="358"/>
        <end position="391"/>
    </location>
</feature>
<sequence length="391" mass="43048">MTDSVNMSLDEIIQQNKQIRTSRSRGRGGGTNRGRGIDRGRGGGGRGGGRGRGRGGRGRSQTRSNTPIPRQGRSRSRGPRGRSQSRSRSQSQARSRSRQRRRSVSRGRSNSRSRFTRGLTPKGRAGLEEQQSEIPPLVRTGRFNNRGGQQNRLRRSNSNPNLYGNVHSRLGITTRRGAANNVRKPLAVAKRGISKRGRGLSTGNRYSAVGLRSDQILKEQRQNLLMQNNVIRSQTFTRSRNNSFNSASQLTVSVANDFAKRRRNSFGSSSYLNRQSLAQLNNQFGGYNTRRGPGSVKSVGSNRSNRSNRSNQSNNSRRSTRSRGRGRGGNRGIGRKFVNKQVLNTKLQKEIAAIQGKTYGNNSGNDSPTGVNFTPTPAATGQSLHQRFAST</sequence>
<accession>A0A6J1X3P2</accession>
<feature type="compositionally biased region" description="Low complexity" evidence="1">
    <location>
        <begin position="300"/>
        <end position="317"/>
    </location>
</feature>
<feature type="region of interest" description="Disordered" evidence="1">
    <location>
        <begin position="283"/>
        <end position="336"/>
    </location>
</feature>
<name>A0A6J1X3P2_GALME</name>
<evidence type="ECO:0000313" key="2">
    <source>
        <dbReference type="Proteomes" id="UP001652740"/>
    </source>
</evidence>
<reference evidence="3" key="1">
    <citation type="submission" date="2025-08" db="UniProtKB">
        <authorList>
            <consortium name="RefSeq"/>
        </authorList>
    </citation>
    <scope>IDENTIFICATION</scope>
    <source>
        <tissue evidence="3">Whole larvae</tissue>
    </source>
</reference>